<evidence type="ECO:0000259" key="3">
    <source>
        <dbReference type="Pfam" id="PF05368"/>
    </source>
</evidence>
<evidence type="ECO:0000256" key="2">
    <source>
        <dbReference type="ARBA" id="ARBA00023002"/>
    </source>
</evidence>
<proteinExistence type="predicted"/>
<keyword evidence="5" id="KW-1185">Reference proteome</keyword>
<organism evidence="4 5">
    <name type="scientific">Hymenoscyphus albidus</name>
    <dbReference type="NCBI Taxonomy" id="595503"/>
    <lineage>
        <taxon>Eukaryota</taxon>
        <taxon>Fungi</taxon>
        <taxon>Dikarya</taxon>
        <taxon>Ascomycota</taxon>
        <taxon>Pezizomycotina</taxon>
        <taxon>Leotiomycetes</taxon>
        <taxon>Helotiales</taxon>
        <taxon>Helotiaceae</taxon>
        <taxon>Hymenoscyphus</taxon>
    </lineage>
</organism>
<dbReference type="Gene3D" id="3.40.50.720">
    <property type="entry name" value="NAD(P)-binding Rossmann-like Domain"/>
    <property type="match status" value="1"/>
</dbReference>
<evidence type="ECO:0000313" key="5">
    <source>
        <dbReference type="Proteomes" id="UP000701801"/>
    </source>
</evidence>
<name>A0A9N9LTB2_9HELO</name>
<sequence>MQSDNQISNTVTFSFSGATGTIGSKISHQLSLQKSKFKRAAFLTPLSDAGPKKEDRYAKVGLERVVGSLSDSASYTGFDIVISAVGDDLCAQQHEFIDAAFKGGVKHFVPGEYGSDMEHPKCRDEAYFKDKVATRRHLEKSIQEDPELGYTYVMVGLFSEYFFEYNILGLSEDKKSATFIGDPEARLTTTLSTEYVFLVSQLLSQH</sequence>
<dbReference type="Proteomes" id="UP000701801">
    <property type="component" value="Unassembled WGS sequence"/>
</dbReference>
<dbReference type="AlphaFoldDB" id="A0A9N9LTB2"/>
<keyword evidence="1" id="KW-0521">NADP</keyword>
<dbReference type="PANTHER" id="PTHR47706">
    <property type="entry name" value="NMRA-LIKE FAMILY PROTEIN"/>
    <property type="match status" value="1"/>
</dbReference>
<dbReference type="InterPro" id="IPR051609">
    <property type="entry name" value="NmrA/Isoflavone_reductase-like"/>
</dbReference>
<feature type="domain" description="NmrA-like" evidence="3">
    <location>
        <begin position="15"/>
        <end position="170"/>
    </location>
</feature>
<dbReference type="Pfam" id="PF05368">
    <property type="entry name" value="NmrA"/>
    <property type="match status" value="1"/>
</dbReference>
<keyword evidence="2" id="KW-0560">Oxidoreductase</keyword>
<dbReference type="PANTHER" id="PTHR47706:SF11">
    <property type="entry name" value="ISOFLAVONE REDUCTASE FAMILY PROTEIN (AFU_ORTHOLOGUE AFUA_1G12510)"/>
    <property type="match status" value="1"/>
</dbReference>
<dbReference type="InterPro" id="IPR008030">
    <property type="entry name" value="NmrA-like"/>
</dbReference>
<dbReference type="OrthoDB" id="419598at2759"/>
<accession>A0A9N9LTB2</accession>
<reference evidence="4" key="1">
    <citation type="submission" date="2021-07" db="EMBL/GenBank/DDBJ databases">
        <authorList>
            <person name="Durling M."/>
        </authorList>
    </citation>
    <scope>NUCLEOTIDE SEQUENCE</scope>
</reference>
<dbReference type="GO" id="GO:0016491">
    <property type="term" value="F:oxidoreductase activity"/>
    <property type="evidence" value="ECO:0007669"/>
    <property type="project" value="UniProtKB-KW"/>
</dbReference>
<dbReference type="InterPro" id="IPR036291">
    <property type="entry name" value="NAD(P)-bd_dom_sf"/>
</dbReference>
<evidence type="ECO:0000313" key="4">
    <source>
        <dbReference type="EMBL" id="CAG8978251.1"/>
    </source>
</evidence>
<evidence type="ECO:0000256" key="1">
    <source>
        <dbReference type="ARBA" id="ARBA00022857"/>
    </source>
</evidence>
<dbReference type="EMBL" id="CAJVRM010000248">
    <property type="protein sequence ID" value="CAG8978251.1"/>
    <property type="molecule type" value="Genomic_DNA"/>
</dbReference>
<dbReference type="SUPFAM" id="SSF51735">
    <property type="entry name" value="NAD(P)-binding Rossmann-fold domains"/>
    <property type="match status" value="1"/>
</dbReference>
<gene>
    <name evidence="4" type="ORF">HYALB_00009148</name>
</gene>
<comment type="caution">
    <text evidence="4">The sequence shown here is derived from an EMBL/GenBank/DDBJ whole genome shotgun (WGS) entry which is preliminary data.</text>
</comment>
<protein>
    <recommendedName>
        <fullName evidence="3">NmrA-like domain-containing protein</fullName>
    </recommendedName>
</protein>